<gene>
    <name evidence="2" type="ORF">MSIMFB_01767</name>
</gene>
<dbReference type="AlphaFoldDB" id="A0A7Z7IIT8"/>
<dbReference type="InterPro" id="IPR001387">
    <property type="entry name" value="Cro/C1-type_HTH"/>
</dbReference>
<dbReference type="RefSeq" id="WP_186242332.1">
    <property type="nucleotide sequence ID" value="NZ_OCTY01000002.1"/>
</dbReference>
<sequence>MRTIEDNGGPRLKRLTADADRAQRVAVIREGMREADRAYAMNLAMIRQTAELTQVELARRLGVGQAAISKVERQQDLLLSTLASYVNAAGVHARICRTVEGCELAFALSTFVLVDSQVPEAEPSW</sequence>
<evidence type="ECO:0000313" key="3">
    <source>
        <dbReference type="Proteomes" id="UP000554965"/>
    </source>
</evidence>
<reference evidence="2 3" key="1">
    <citation type="submission" date="2017-10" db="EMBL/GenBank/DDBJ databases">
        <authorList>
            <consortium name="Urmite Genomes"/>
        </authorList>
    </citation>
    <scope>NUCLEOTIDE SEQUENCE [LARGE SCALE GENOMIC DNA]</scope>
    <source>
        <strain evidence="2 3">FB-527</strain>
    </source>
</reference>
<dbReference type="Pfam" id="PF01381">
    <property type="entry name" value="HTH_3"/>
    <property type="match status" value="1"/>
</dbReference>
<dbReference type="SMART" id="SM00530">
    <property type="entry name" value="HTH_XRE"/>
    <property type="match status" value="1"/>
</dbReference>
<keyword evidence="3" id="KW-1185">Reference proteome</keyword>
<accession>A0A7Z7IIT8</accession>
<dbReference type="CDD" id="cd00093">
    <property type="entry name" value="HTH_XRE"/>
    <property type="match status" value="1"/>
</dbReference>
<name>A0A7Z7IIT8_9MYCO</name>
<dbReference type="InterPro" id="IPR010982">
    <property type="entry name" value="Lambda_DNA-bd_dom_sf"/>
</dbReference>
<evidence type="ECO:0000259" key="1">
    <source>
        <dbReference type="PROSITE" id="PS50943"/>
    </source>
</evidence>
<comment type="caution">
    <text evidence="2">The sequence shown here is derived from an EMBL/GenBank/DDBJ whole genome shotgun (WGS) entry which is preliminary data.</text>
</comment>
<proteinExistence type="predicted"/>
<feature type="domain" description="HTH cro/C1-type" evidence="1">
    <location>
        <begin position="43"/>
        <end position="73"/>
    </location>
</feature>
<dbReference type="EMBL" id="OCTY01000002">
    <property type="protein sequence ID" value="SOJ54268.1"/>
    <property type="molecule type" value="Genomic_DNA"/>
</dbReference>
<dbReference type="SUPFAM" id="SSF47413">
    <property type="entry name" value="lambda repressor-like DNA-binding domains"/>
    <property type="match status" value="1"/>
</dbReference>
<protein>
    <recommendedName>
        <fullName evidence="1">HTH cro/C1-type domain-containing protein</fullName>
    </recommendedName>
</protein>
<dbReference type="GO" id="GO:0003677">
    <property type="term" value="F:DNA binding"/>
    <property type="evidence" value="ECO:0007669"/>
    <property type="project" value="InterPro"/>
</dbReference>
<dbReference type="Gene3D" id="1.10.260.40">
    <property type="entry name" value="lambda repressor-like DNA-binding domains"/>
    <property type="match status" value="1"/>
</dbReference>
<dbReference type="PROSITE" id="PS50943">
    <property type="entry name" value="HTH_CROC1"/>
    <property type="match status" value="1"/>
</dbReference>
<dbReference type="Proteomes" id="UP000554965">
    <property type="component" value="Unassembled WGS sequence"/>
</dbReference>
<organism evidence="2 3">
    <name type="scientific">Mycobacterium simulans</name>
    <dbReference type="NCBI Taxonomy" id="627089"/>
    <lineage>
        <taxon>Bacteria</taxon>
        <taxon>Bacillati</taxon>
        <taxon>Actinomycetota</taxon>
        <taxon>Actinomycetes</taxon>
        <taxon>Mycobacteriales</taxon>
        <taxon>Mycobacteriaceae</taxon>
        <taxon>Mycobacterium</taxon>
    </lineage>
</organism>
<evidence type="ECO:0000313" key="2">
    <source>
        <dbReference type="EMBL" id="SOJ54268.1"/>
    </source>
</evidence>